<proteinExistence type="predicted"/>
<evidence type="ECO:0000313" key="2">
    <source>
        <dbReference type="EMBL" id="TGO76417.1"/>
    </source>
</evidence>
<reference evidence="2 3" key="1">
    <citation type="submission" date="2017-12" db="EMBL/GenBank/DDBJ databases">
        <title>Comparative genomics of Botrytis spp.</title>
        <authorList>
            <person name="Valero-Jimenez C.A."/>
            <person name="Tapia P."/>
            <person name="Veloso J."/>
            <person name="Silva-Moreno E."/>
            <person name="Staats M."/>
            <person name="Valdes J.H."/>
            <person name="Van Kan J.A.L."/>
        </authorList>
    </citation>
    <scope>NUCLEOTIDE SEQUENCE [LARGE SCALE GENOMIC DNA]</scope>
    <source>
        <strain evidence="2 3">Be9601</strain>
    </source>
</reference>
<protein>
    <recommendedName>
        <fullName evidence="1">2EXR domain-containing protein</fullName>
    </recommendedName>
</protein>
<dbReference type="AlphaFoldDB" id="A0A4Z1K530"/>
<evidence type="ECO:0000313" key="3">
    <source>
        <dbReference type="Proteomes" id="UP000297229"/>
    </source>
</evidence>
<keyword evidence="3" id="KW-1185">Reference proteome</keyword>
<name>A0A4Z1K530_9HELO</name>
<dbReference type="Pfam" id="PF20150">
    <property type="entry name" value="2EXR"/>
    <property type="match status" value="1"/>
</dbReference>
<dbReference type="Proteomes" id="UP000297229">
    <property type="component" value="Unassembled WGS sequence"/>
</dbReference>
<dbReference type="EMBL" id="PQXM01000155">
    <property type="protein sequence ID" value="TGO76417.1"/>
    <property type="molecule type" value="Genomic_DNA"/>
</dbReference>
<feature type="domain" description="2EXR" evidence="1">
    <location>
        <begin position="68"/>
        <end position="156"/>
    </location>
</feature>
<accession>A0A4Z1K530</accession>
<evidence type="ECO:0000259" key="1">
    <source>
        <dbReference type="Pfam" id="PF20150"/>
    </source>
</evidence>
<gene>
    <name evidence="2" type="ORF">BELL_0156g00040</name>
</gene>
<sequence>MDTFQDFSSLALESQVKSTVKSTGEPEVIRKQDQFNNAWQELADMTIDDEDNHSPQQSQGPAEFHTKFHLFSKLPLDIRRMIWGLTVTPRLIESKHCVLPMEEANYENNGYINPLIPRALCPLNIVSYIGMPAAFWTCYEGRNAVAAYYHNIAAVPKDIELTHENLPIGTLEKYRPSRFSDFYSIDKQTRQFESIREDMFSFPLQPSVPFNPDIDVFNFNDLKYDDNVMWSHRAEYHLLTKNIPLPAGWKPWRRADEVMRGWLIHPWVVKRVQITPESRFWGGMYHDFSKNPVLGWAPTIFTNFIFQDLDEFILQDDDCLLYHRFDLPINRDGWRICIEKMFRVEASHNEFAAMRASPEFKIPKVTILPGAKISKRCKSCIQKQMFLRQNFELTKRRKYWNKQFTLRMIERSKIKDFHWPTYVWESCKHRQET</sequence>
<dbReference type="InterPro" id="IPR045518">
    <property type="entry name" value="2EXR"/>
</dbReference>
<organism evidence="2 3">
    <name type="scientific">Botrytis elliptica</name>
    <dbReference type="NCBI Taxonomy" id="278938"/>
    <lineage>
        <taxon>Eukaryota</taxon>
        <taxon>Fungi</taxon>
        <taxon>Dikarya</taxon>
        <taxon>Ascomycota</taxon>
        <taxon>Pezizomycotina</taxon>
        <taxon>Leotiomycetes</taxon>
        <taxon>Helotiales</taxon>
        <taxon>Sclerotiniaceae</taxon>
        <taxon>Botrytis</taxon>
    </lineage>
</organism>
<comment type="caution">
    <text evidence="2">The sequence shown here is derived from an EMBL/GenBank/DDBJ whole genome shotgun (WGS) entry which is preliminary data.</text>
</comment>